<name>A0A481Z1M1_9VIRU</name>
<feature type="transmembrane region" description="Helical" evidence="1">
    <location>
        <begin position="33"/>
        <end position="50"/>
    </location>
</feature>
<sequence length="173" mass="20056">MNTKLVFIISALSLCFGIILGFFLNISRYIPKHILVVVICIILYGIKNIYDNIPTGYIKMGLNMSKSYISSTFSFSHKENDTKIEDKRFHIDYIFNGEKKQHIVPYNHSKRINMMKYKVELITKENEFINITQHSGTIYKHSAEDYGGDSIKVTNKLTGDETFFLENDIPKLE</sequence>
<evidence type="ECO:0000256" key="1">
    <source>
        <dbReference type="SAM" id="Phobius"/>
    </source>
</evidence>
<dbReference type="EMBL" id="MK500428">
    <property type="protein sequence ID" value="QBK89553.1"/>
    <property type="molecule type" value="Genomic_DNA"/>
</dbReference>
<gene>
    <name evidence="2" type="ORF">LCPAC001_00630</name>
</gene>
<keyword evidence="1" id="KW-1133">Transmembrane helix</keyword>
<accession>A0A481Z1M1</accession>
<keyword evidence="1" id="KW-0812">Transmembrane</keyword>
<reference evidence="2" key="1">
    <citation type="journal article" date="2019" name="MBio">
        <title>Virus Genomes from Deep Sea Sediments Expand the Ocean Megavirome and Support Independent Origins of Viral Gigantism.</title>
        <authorList>
            <person name="Backstrom D."/>
            <person name="Yutin N."/>
            <person name="Jorgensen S.L."/>
            <person name="Dharamshi J."/>
            <person name="Homa F."/>
            <person name="Zaremba-Niedwiedzka K."/>
            <person name="Spang A."/>
            <person name="Wolf Y.I."/>
            <person name="Koonin E.V."/>
            <person name="Ettema T.J."/>
        </authorList>
    </citation>
    <scope>NUCLEOTIDE SEQUENCE</scope>
</reference>
<keyword evidence="1" id="KW-0472">Membrane</keyword>
<feature type="transmembrane region" description="Helical" evidence="1">
    <location>
        <begin position="6"/>
        <end position="26"/>
    </location>
</feature>
<evidence type="ECO:0000313" key="2">
    <source>
        <dbReference type="EMBL" id="QBK89553.1"/>
    </source>
</evidence>
<proteinExistence type="predicted"/>
<protein>
    <submittedName>
        <fullName evidence="2">Uncharacterized protein</fullName>
    </submittedName>
</protein>
<organism evidence="2">
    <name type="scientific">Pithovirus LCPAC001</name>
    <dbReference type="NCBI Taxonomy" id="2506585"/>
    <lineage>
        <taxon>Viruses</taxon>
        <taxon>Pithoviruses</taxon>
    </lineage>
</organism>